<keyword evidence="2" id="KW-0378">Hydrolase</keyword>
<dbReference type="Pfam" id="PF00415">
    <property type="entry name" value="RCC1"/>
    <property type="match status" value="4"/>
</dbReference>
<dbReference type="GO" id="GO:0006508">
    <property type="term" value="P:proteolysis"/>
    <property type="evidence" value="ECO:0007669"/>
    <property type="project" value="UniProtKB-KW"/>
</dbReference>
<dbReference type="PANTHER" id="PTHR22870">
    <property type="entry name" value="REGULATOR OF CHROMOSOME CONDENSATION"/>
    <property type="match status" value="1"/>
</dbReference>
<dbReference type="InterPro" id="IPR000408">
    <property type="entry name" value="Reg_chr_condens"/>
</dbReference>
<feature type="active site" description="Charge relay system" evidence="2">
    <location>
        <position position="824"/>
    </location>
</feature>
<dbReference type="InterPro" id="IPR035992">
    <property type="entry name" value="Ricin_B-like_lectins"/>
</dbReference>
<dbReference type="InterPro" id="IPR051210">
    <property type="entry name" value="Ub_ligase/GEF_domain"/>
</dbReference>
<keyword evidence="5" id="KW-1185">Reference proteome</keyword>
<dbReference type="OrthoDB" id="9796385at2"/>
<sequence>MPGVRARIGGSRLRRWWSGTAVAVILLPVAVVAPGNAAATPAPTTQPYDFSREKGKALGTHGPLPQGFSRTEITVKFRTERRVRVRGGKAVAGNAADAAALTALLDRYPGMVIDRLMTRSEQEVAAEQDRLKKRLGREVADLNSWFVITVPHDIEGVLAALNRMPAVEIAQARALTRTPSEPLRSHQHYRNAVGASTGTGIDADHAATLSGGKGDGITITDVEGGGDYVPNPSRLPGSLAASDGHSLMVTAEAQPTVWAWGDNSQGQLGDGSTTSRTTMTQVKGLSGVKAVSAGDGFSVALTTDGSVWTWGDNSKGQLGDGTTTTRRTTPAKVPELDGLTVTAISAGRDGHVLAVLESGAVVAWGTGTSGQLGNGSDTNSTTPVLVTGLSDVSTTPGAIAAGYGFSTAVLTDGTVKTWGDGGFGQLGNGQTTDSDTPVNVSGITNATQVASGGGHSLALLSDRSVKAWGLGVSGQLGDGGNTNRTTPVPVSGLADATGVFAGTFHSGALKTDHTLWTWGDNGHGQLGNGTPTDSNVPIRSAIDTATAAMGLQHTVAVLRSDQFRAWGGNGDGQLGDGTTTSSSDPIVPTTLLNVWNVCHEDLAGRPAPYGPPVWLKPLAGDRCRPGDHGTPVVGITSARDDNGVGMAGVAPHARLQLGLFAANGVAAAVDASGPGDVILLEGVGWTHSAALGHRNYPVEVFAEYYTLVTRAVDKGVTVIEPAGNEGNSLDSTTDPFEPFTTWKPKPDTGAIVVGWGEPPGGTACKPGHTPPALTASVKATHGSRVDLQGYGECAATIGTPAYKNLTPNETDPSKQYRDNFNGASAASPIVAGAAAVLQGIAKQSGKYLDPRQMRDLLVSTGTPQPAGDPRHIGPLPNLKAAIAKLNGPTGPIASGIAGKCVNVDQGGTANGTAVQLWTCDGSARQVWTMNPNGNIQSYGKCLDVTSSGTANGTKVQLWECNDSGAQQWTYNATTKALTNPQSGRCLDVPGSTTTDGTQLQIYDCNQSNAQRWTIPA</sequence>
<feature type="active site" description="Charge relay system" evidence="2">
    <location>
        <position position="584"/>
    </location>
</feature>
<dbReference type="GO" id="GO:0004252">
    <property type="term" value="F:serine-type endopeptidase activity"/>
    <property type="evidence" value="ECO:0007669"/>
    <property type="project" value="UniProtKB-UniRule"/>
</dbReference>
<comment type="caution">
    <text evidence="4">The sequence shown here is derived from an EMBL/GenBank/DDBJ whole genome shotgun (WGS) entry which is preliminary data.</text>
</comment>
<protein>
    <submittedName>
        <fullName evidence="4">Alpha-tubulin suppressor-like RCC1 family protein</fullName>
    </submittedName>
</protein>
<dbReference type="Proteomes" id="UP000256661">
    <property type="component" value="Unassembled WGS sequence"/>
</dbReference>
<dbReference type="Gene3D" id="2.80.10.50">
    <property type="match status" value="1"/>
</dbReference>
<evidence type="ECO:0000313" key="4">
    <source>
        <dbReference type="EMBL" id="REE98345.1"/>
    </source>
</evidence>
<keyword evidence="1" id="KW-0677">Repeat</keyword>
<comment type="similarity">
    <text evidence="2">Belongs to the peptidase S8 family.</text>
</comment>
<evidence type="ECO:0000313" key="5">
    <source>
        <dbReference type="Proteomes" id="UP000256661"/>
    </source>
</evidence>
<organism evidence="4 5">
    <name type="scientific">Thermomonospora umbrina</name>
    <dbReference type="NCBI Taxonomy" id="111806"/>
    <lineage>
        <taxon>Bacteria</taxon>
        <taxon>Bacillati</taxon>
        <taxon>Actinomycetota</taxon>
        <taxon>Actinomycetes</taxon>
        <taxon>Streptosporangiales</taxon>
        <taxon>Thermomonosporaceae</taxon>
        <taxon>Thermomonospora</taxon>
    </lineage>
</organism>
<dbReference type="PROSITE" id="PS00626">
    <property type="entry name" value="RCC1_2"/>
    <property type="match status" value="1"/>
</dbReference>
<name>A0A3D9SZE1_9ACTN</name>
<dbReference type="PROSITE" id="PS51892">
    <property type="entry name" value="SUBTILASE"/>
    <property type="match status" value="1"/>
</dbReference>
<dbReference type="InterPro" id="IPR009091">
    <property type="entry name" value="RCC1/BLIP-II"/>
</dbReference>
<evidence type="ECO:0000256" key="2">
    <source>
        <dbReference type="PROSITE-ProRule" id="PRU01240"/>
    </source>
</evidence>
<dbReference type="InterPro" id="IPR000209">
    <property type="entry name" value="Peptidase_S8/S53_dom"/>
</dbReference>
<dbReference type="Pfam" id="PF13540">
    <property type="entry name" value="RCC1_2"/>
    <property type="match status" value="1"/>
</dbReference>
<dbReference type="SUPFAM" id="SSF52743">
    <property type="entry name" value="Subtilisin-like"/>
    <property type="match status" value="1"/>
</dbReference>
<gene>
    <name evidence="4" type="ORF">DFJ69_3832</name>
</gene>
<reference evidence="4 5" key="1">
    <citation type="submission" date="2018-08" db="EMBL/GenBank/DDBJ databases">
        <title>Sequencing the genomes of 1000 actinobacteria strains.</title>
        <authorList>
            <person name="Klenk H.-P."/>
        </authorList>
    </citation>
    <scope>NUCLEOTIDE SEQUENCE [LARGE SCALE GENOMIC DNA]</scope>
    <source>
        <strain evidence="4 5">DSM 43927</strain>
    </source>
</reference>
<dbReference type="RefSeq" id="WP_116023808.1">
    <property type="nucleotide sequence ID" value="NZ_QTTT01000001.1"/>
</dbReference>
<dbReference type="CDD" id="cd23451">
    <property type="entry name" value="beta-trefoil_Ricin_laminarinase"/>
    <property type="match status" value="1"/>
</dbReference>
<keyword evidence="2" id="KW-0720">Serine protease</keyword>
<feature type="active site" description="Charge relay system" evidence="2">
    <location>
        <position position="628"/>
    </location>
</feature>
<dbReference type="PRINTS" id="PR00633">
    <property type="entry name" value="RCCNDNSATION"/>
</dbReference>
<dbReference type="Gene3D" id="3.40.50.200">
    <property type="entry name" value="Peptidase S8/S53 domain"/>
    <property type="match status" value="1"/>
</dbReference>
<dbReference type="InterPro" id="IPR000772">
    <property type="entry name" value="Ricin_B_lectin"/>
</dbReference>
<keyword evidence="2" id="KW-0645">Protease</keyword>
<dbReference type="SUPFAM" id="SSF50985">
    <property type="entry name" value="RCC1/BLIP-II"/>
    <property type="match status" value="2"/>
</dbReference>
<dbReference type="Pfam" id="PF00652">
    <property type="entry name" value="Ricin_B_lectin"/>
    <property type="match status" value="1"/>
</dbReference>
<dbReference type="AlphaFoldDB" id="A0A3D9SZE1"/>
<dbReference type="SMART" id="SM00458">
    <property type="entry name" value="RICIN"/>
    <property type="match status" value="1"/>
</dbReference>
<dbReference type="PROSITE" id="PS50231">
    <property type="entry name" value="RICIN_B_LECTIN"/>
    <property type="match status" value="1"/>
</dbReference>
<dbReference type="SUPFAM" id="SSF50370">
    <property type="entry name" value="Ricin B-like lectins"/>
    <property type="match status" value="1"/>
</dbReference>
<proteinExistence type="inferred from homology"/>
<dbReference type="EMBL" id="QTTT01000001">
    <property type="protein sequence ID" value="REE98345.1"/>
    <property type="molecule type" value="Genomic_DNA"/>
</dbReference>
<feature type="domain" description="Ricin B lectin" evidence="3">
    <location>
        <begin position="887"/>
        <end position="1015"/>
    </location>
</feature>
<dbReference type="Gene3D" id="2.130.10.30">
    <property type="entry name" value="Regulator of chromosome condensation 1/beta-lactamase-inhibitor protein II"/>
    <property type="match status" value="2"/>
</dbReference>
<dbReference type="InterPro" id="IPR036852">
    <property type="entry name" value="Peptidase_S8/S53_dom_sf"/>
</dbReference>
<evidence type="ECO:0000256" key="1">
    <source>
        <dbReference type="ARBA" id="ARBA00022737"/>
    </source>
</evidence>
<dbReference type="PROSITE" id="PS50012">
    <property type="entry name" value="RCC1_3"/>
    <property type="match status" value="6"/>
</dbReference>
<accession>A0A3D9SZE1</accession>
<dbReference type="Pfam" id="PF00082">
    <property type="entry name" value="Peptidase_S8"/>
    <property type="match status" value="1"/>
</dbReference>
<dbReference type="PANTHER" id="PTHR22870:SF408">
    <property type="entry name" value="OS09G0560450 PROTEIN"/>
    <property type="match status" value="1"/>
</dbReference>
<evidence type="ECO:0000259" key="3">
    <source>
        <dbReference type="SMART" id="SM00458"/>
    </source>
</evidence>